<proteinExistence type="predicted"/>
<dbReference type="InterPro" id="IPR000182">
    <property type="entry name" value="GNAT_dom"/>
</dbReference>
<gene>
    <name evidence="3" type="ORF">PDIGIT_LOCUS9206</name>
</gene>
<evidence type="ECO:0000256" key="1">
    <source>
        <dbReference type="SAM" id="MobiDB-lite"/>
    </source>
</evidence>
<keyword evidence="4" id="KW-1185">Reference proteome</keyword>
<dbReference type="Gene3D" id="3.40.630.30">
    <property type="match status" value="1"/>
</dbReference>
<dbReference type="Pfam" id="PF13673">
    <property type="entry name" value="Acetyltransf_10"/>
    <property type="match status" value="1"/>
</dbReference>
<organism evidence="3 4">
    <name type="scientific">Periconia digitata</name>
    <dbReference type="NCBI Taxonomy" id="1303443"/>
    <lineage>
        <taxon>Eukaryota</taxon>
        <taxon>Fungi</taxon>
        <taxon>Dikarya</taxon>
        <taxon>Ascomycota</taxon>
        <taxon>Pezizomycotina</taxon>
        <taxon>Dothideomycetes</taxon>
        <taxon>Pleosporomycetidae</taxon>
        <taxon>Pleosporales</taxon>
        <taxon>Massarineae</taxon>
        <taxon>Periconiaceae</taxon>
        <taxon>Periconia</taxon>
    </lineage>
</organism>
<feature type="domain" description="N-acetyltransferase" evidence="2">
    <location>
        <begin position="121"/>
        <end position="260"/>
    </location>
</feature>
<accession>A0A9W4UHK4</accession>
<protein>
    <recommendedName>
        <fullName evidence="2">N-acetyltransferase domain-containing protein</fullName>
    </recommendedName>
</protein>
<comment type="caution">
    <text evidence="3">The sequence shown here is derived from an EMBL/GenBank/DDBJ whole genome shotgun (WGS) entry which is preliminary data.</text>
</comment>
<feature type="region of interest" description="Disordered" evidence="1">
    <location>
        <begin position="243"/>
        <end position="266"/>
    </location>
</feature>
<dbReference type="CDD" id="cd04301">
    <property type="entry name" value="NAT_SF"/>
    <property type="match status" value="1"/>
</dbReference>
<dbReference type="Proteomes" id="UP001152607">
    <property type="component" value="Unassembled WGS sequence"/>
</dbReference>
<evidence type="ECO:0000313" key="4">
    <source>
        <dbReference type="Proteomes" id="UP001152607"/>
    </source>
</evidence>
<dbReference type="OrthoDB" id="196847at2759"/>
<evidence type="ECO:0000259" key="2">
    <source>
        <dbReference type="PROSITE" id="PS51186"/>
    </source>
</evidence>
<sequence length="266" mass="30691">MTAYKAEFIKVHTEVGWQTLPTEPDKRLSESEVRLQLCVEEDVNTIASAIYDLLPQAWWDRKQPPSPTLPPLEERKARLAQRLLPTFRDPKVHVDWVKAIHVPSSTIIGIAGWWAPGNPVHNCWRRTAVDYYDWKTLMNWTDADVEDLWVGIDFEAWDGEMARHDEARKGFLGDEKHWYLAPLLIFPEWQGKGVGSRLLRWAIDQADKADPIMPLWLESAPTARGVYLNWGFEPVGETRMLRRGPGRKVDSNGEVLKNAERSEQKQ</sequence>
<reference evidence="3" key="1">
    <citation type="submission" date="2023-01" db="EMBL/GenBank/DDBJ databases">
        <authorList>
            <person name="Van Ghelder C."/>
            <person name="Rancurel C."/>
        </authorList>
    </citation>
    <scope>NUCLEOTIDE SEQUENCE</scope>
    <source>
        <strain evidence="3">CNCM I-4278</strain>
    </source>
</reference>
<dbReference type="SUPFAM" id="SSF55729">
    <property type="entry name" value="Acyl-CoA N-acyltransferases (Nat)"/>
    <property type="match status" value="1"/>
</dbReference>
<evidence type="ECO:0000313" key="3">
    <source>
        <dbReference type="EMBL" id="CAI6336115.1"/>
    </source>
</evidence>
<dbReference type="InterPro" id="IPR052523">
    <property type="entry name" value="Trichothecene_AcTrans"/>
</dbReference>
<dbReference type="PROSITE" id="PS51186">
    <property type="entry name" value="GNAT"/>
    <property type="match status" value="1"/>
</dbReference>
<name>A0A9W4UHK4_9PLEO</name>
<dbReference type="AlphaFoldDB" id="A0A9W4UHK4"/>
<dbReference type="InterPro" id="IPR016181">
    <property type="entry name" value="Acyl_CoA_acyltransferase"/>
</dbReference>
<feature type="compositionally biased region" description="Basic and acidic residues" evidence="1">
    <location>
        <begin position="247"/>
        <end position="266"/>
    </location>
</feature>
<dbReference type="EMBL" id="CAOQHR010000006">
    <property type="protein sequence ID" value="CAI6336115.1"/>
    <property type="molecule type" value="Genomic_DNA"/>
</dbReference>
<dbReference type="PANTHER" id="PTHR42791">
    <property type="entry name" value="GNAT FAMILY ACETYLTRANSFERASE"/>
    <property type="match status" value="1"/>
</dbReference>
<dbReference type="PANTHER" id="PTHR42791:SF2">
    <property type="entry name" value="N-ACETYLTRANSFERASE DOMAIN-CONTAINING PROTEIN"/>
    <property type="match status" value="1"/>
</dbReference>
<dbReference type="GO" id="GO:0016747">
    <property type="term" value="F:acyltransferase activity, transferring groups other than amino-acyl groups"/>
    <property type="evidence" value="ECO:0007669"/>
    <property type="project" value="InterPro"/>
</dbReference>